<name>A0A2P2PCX8_RHIMU</name>
<sequence length="30" mass="3437">MMSCSLFSLPYSKPYLVKLLLLSTKRTTKS</sequence>
<protein>
    <submittedName>
        <fullName evidence="1">Uncharacterized protein</fullName>
    </submittedName>
</protein>
<accession>A0A2P2PCX8</accession>
<organism evidence="1">
    <name type="scientific">Rhizophora mucronata</name>
    <name type="common">Asiatic mangrove</name>
    <dbReference type="NCBI Taxonomy" id="61149"/>
    <lineage>
        <taxon>Eukaryota</taxon>
        <taxon>Viridiplantae</taxon>
        <taxon>Streptophyta</taxon>
        <taxon>Embryophyta</taxon>
        <taxon>Tracheophyta</taxon>
        <taxon>Spermatophyta</taxon>
        <taxon>Magnoliopsida</taxon>
        <taxon>eudicotyledons</taxon>
        <taxon>Gunneridae</taxon>
        <taxon>Pentapetalae</taxon>
        <taxon>rosids</taxon>
        <taxon>fabids</taxon>
        <taxon>Malpighiales</taxon>
        <taxon>Rhizophoraceae</taxon>
        <taxon>Rhizophora</taxon>
    </lineage>
</organism>
<dbReference type="EMBL" id="GGEC01071997">
    <property type="protein sequence ID" value="MBX52481.1"/>
    <property type="molecule type" value="Transcribed_RNA"/>
</dbReference>
<proteinExistence type="predicted"/>
<dbReference type="AlphaFoldDB" id="A0A2P2PCX8"/>
<reference evidence="1" key="1">
    <citation type="submission" date="2018-02" db="EMBL/GenBank/DDBJ databases">
        <title>Rhizophora mucronata_Transcriptome.</title>
        <authorList>
            <person name="Meera S.P."/>
            <person name="Sreeshan A."/>
            <person name="Augustine A."/>
        </authorList>
    </citation>
    <scope>NUCLEOTIDE SEQUENCE</scope>
    <source>
        <tissue evidence="1">Leaf</tissue>
    </source>
</reference>
<evidence type="ECO:0000313" key="1">
    <source>
        <dbReference type="EMBL" id="MBX52481.1"/>
    </source>
</evidence>